<feature type="domain" description="BAR" evidence="3">
    <location>
        <begin position="4"/>
        <end position="147"/>
    </location>
</feature>
<organism evidence="4 5">
    <name type="scientific">Rotaria magnacalcarata</name>
    <dbReference type="NCBI Taxonomy" id="392030"/>
    <lineage>
        <taxon>Eukaryota</taxon>
        <taxon>Metazoa</taxon>
        <taxon>Spiralia</taxon>
        <taxon>Gnathifera</taxon>
        <taxon>Rotifera</taxon>
        <taxon>Eurotatoria</taxon>
        <taxon>Bdelloidea</taxon>
        <taxon>Philodinida</taxon>
        <taxon>Philodinidae</taxon>
        <taxon>Rotaria</taxon>
    </lineage>
</organism>
<evidence type="ECO:0000259" key="3">
    <source>
        <dbReference type="Pfam" id="PF16746"/>
    </source>
</evidence>
<dbReference type="PANTHER" id="PTHR23180:SF399">
    <property type="entry name" value="BLOWN FUSE, ISOFORM A-RELATED"/>
    <property type="match status" value="1"/>
</dbReference>
<comment type="caution">
    <text evidence="4">The sequence shown here is derived from an EMBL/GenBank/DDBJ whole genome shotgun (WGS) entry which is preliminary data.</text>
</comment>
<keyword evidence="2" id="KW-0862">Zinc</keyword>
<evidence type="ECO:0000256" key="2">
    <source>
        <dbReference type="ARBA" id="ARBA00022833"/>
    </source>
</evidence>
<keyword evidence="5" id="KW-1185">Reference proteome</keyword>
<evidence type="ECO:0000313" key="5">
    <source>
        <dbReference type="Proteomes" id="UP000663866"/>
    </source>
</evidence>
<keyword evidence="1" id="KW-0479">Metal-binding</keyword>
<dbReference type="Pfam" id="PF16746">
    <property type="entry name" value="BAR_3"/>
    <property type="match status" value="1"/>
</dbReference>
<dbReference type="InterPro" id="IPR004148">
    <property type="entry name" value="BAR_dom"/>
</dbReference>
<dbReference type="InterPro" id="IPR027267">
    <property type="entry name" value="AH/BAR_dom_sf"/>
</dbReference>
<accession>A0A819D3B7</accession>
<dbReference type="EMBL" id="CAJOBG010000495">
    <property type="protein sequence ID" value="CAF3821720.1"/>
    <property type="molecule type" value="Genomic_DNA"/>
</dbReference>
<feature type="non-terminal residue" evidence="4">
    <location>
        <position position="1"/>
    </location>
</feature>
<evidence type="ECO:0000313" key="4">
    <source>
        <dbReference type="EMBL" id="CAF3821720.1"/>
    </source>
</evidence>
<dbReference type="GO" id="GO:0005096">
    <property type="term" value="F:GTPase activator activity"/>
    <property type="evidence" value="ECO:0007669"/>
    <property type="project" value="InterPro"/>
</dbReference>
<name>A0A819D3B7_9BILA</name>
<dbReference type="SUPFAM" id="SSF103657">
    <property type="entry name" value="BAR/IMD domain-like"/>
    <property type="match status" value="1"/>
</dbReference>
<dbReference type="AlphaFoldDB" id="A0A819D3B7"/>
<dbReference type="Gene3D" id="1.20.1270.60">
    <property type="entry name" value="Arfaptin homology (AH) domain/BAR domain"/>
    <property type="match status" value="1"/>
</dbReference>
<dbReference type="GO" id="GO:0005737">
    <property type="term" value="C:cytoplasm"/>
    <property type="evidence" value="ECO:0007669"/>
    <property type="project" value="InterPro"/>
</dbReference>
<gene>
    <name evidence="4" type="ORF">OVN521_LOCUS5091</name>
</gene>
<dbReference type="GO" id="GO:0046872">
    <property type="term" value="F:metal ion binding"/>
    <property type="evidence" value="ECO:0007669"/>
    <property type="project" value="UniProtKB-KW"/>
</dbReference>
<dbReference type="InterPro" id="IPR045258">
    <property type="entry name" value="ACAP1/2/3-like"/>
</dbReference>
<dbReference type="Proteomes" id="UP000663866">
    <property type="component" value="Unassembled WGS sequence"/>
</dbReference>
<sequence>MNEIDFEECLKDSPVYRNQLRQATNHIDMLEDRLEQMSKSCNAVINIGKTFVQEFQKFLKSIYDVRELFASDEVTFKSLAKFGEYLSEIQALFSSLFEQTSNSVLRTLTRMLKEDIRKVKDQGKLFERLSSDYDIALQKNADASKTK</sequence>
<dbReference type="PANTHER" id="PTHR23180">
    <property type="entry name" value="CENTAURIN/ARF"/>
    <property type="match status" value="1"/>
</dbReference>
<evidence type="ECO:0000256" key="1">
    <source>
        <dbReference type="ARBA" id="ARBA00022723"/>
    </source>
</evidence>
<proteinExistence type="predicted"/>
<reference evidence="4" key="1">
    <citation type="submission" date="2021-02" db="EMBL/GenBank/DDBJ databases">
        <authorList>
            <person name="Nowell W R."/>
        </authorList>
    </citation>
    <scope>NUCLEOTIDE SEQUENCE</scope>
</reference>
<protein>
    <recommendedName>
        <fullName evidence="3">BAR domain-containing protein</fullName>
    </recommendedName>
</protein>